<feature type="region of interest" description="Disordered" evidence="2">
    <location>
        <begin position="211"/>
        <end position="231"/>
    </location>
</feature>
<protein>
    <recommendedName>
        <fullName evidence="3">RING-type domain-containing protein</fullName>
    </recommendedName>
</protein>
<evidence type="ECO:0000313" key="4">
    <source>
        <dbReference type="EMBL" id="ODQ82775.1"/>
    </source>
</evidence>
<dbReference type="GeneID" id="30145423"/>
<dbReference type="PROSITE" id="PS50089">
    <property type="entry name" value="ZF_RING_2"/>
    <property type="match status" value="1"/>
</dbReference>
<feature type="region of interest" description="Disordered" evidence="2">
    <location>
        <begin position="1"/>
        <end position="106"/>
    </location>
</feature>
<dbReference type="InterPro" id="IPR001841">
    <property type="entry name" value="Znf_RING"/>
</dbReference>
<dbReference type="GO" id="GO:0008270">
    <property type="term" value="F:zinc ion binding"/>
    <property type="evidence" value="ECO:0007669"/>
    <property type="project" value="UniProtKB-KW"/>
</dbReference>
<dbReference type="EMBL" id="KV454426">
    <property type="protein sequence ID" value="ODQ82775.1"/>
    <property type="molecule type" value="Genomic_DNA"/>
</dbReference>
<accession>A0A1E3QYT4</accession>
<keyword evidence="1" id="KW-0863">Zinc-finger</keyword>
<sequence length="1042" mass="117155">MPPMSNHDPTTPKSSGSIRKSALSLKRMFGVSRVRSKTREVPPLDVVQVLTPPPSSQKDNSMPHDHSFDSPLGRLSQSTRGPLFGNIFEDSPSQSPRVASVASHDSQSLPRSLIDTTSVFFNEPPTSFRNTNDNFVTRMCCFCSEMMVNSLPGERYLSLTCSHHAHYDCYKSMVDPVHVETLPECFICKKKTQCDDGFIQARIIREVLTSEEREGPFQSPGNIQPSSTISARYAPTPVTPVSKSLLAQLLTPPRAGGGGKEPDTISSPLSGYGTLASVINSGEHFWLRNKDNRVQQLLSPQVDIILENKDLTFGRSSPLTVPLLLEIKPPLASANLSYPRHDIPEEWALDEDFQLREAIAAEVIIFLKSRLPVFSRLHSTFGDLIVLDSFELSVDGKKRDPVQLYLFTKALLILNPDSSAILGQINLTENIVSLNKIDDYSLIIDLRISPLLELHLYSKNPIVTHKWENLLTKRMLNIGVRRLPLLQLTTNSWPFLKVITGLSNVEIPSSVNVANRPLNKHLKFSMDVLSRSIPPPLPLPVVLIVVMSLVNTTNFSSQAYTAKMKSLLVIIRHSLKPGDKLGLVFVGKNGRGEACKSGTFVGCLDPTWDGWQTIIDGLRTIEPSLPDITPDGYEEIMFGLENAYKLISMLPSLLRDNRSIIKEIVCFLQPVQSVPPTPEYWESQLRKCLEFLFDYLFTIRVVVVGSYSASHEKLIEIGAVFSKQGSDGATHDKDSNHNAVINYSFRVKRFQSLDELEAGLDDFLVGIQQILIPQVRIKLESAFPEIFRFSKVENDGEFVEFDTGHLEFNVNDLHQRTNKTILIQMRLQTKSLIPQGRLFTEEFRRFELLNFSFTCLSKAVSHSSVCANFKMTHEDREWDESIFYPLDLVSTSSIIPQQVEMADNHMLLMDFPLLVMPVSSPKDCAFSKRQLERIISSAMKRLIGAIGKQLSGSFTLTMLCESILRETMSVVFGIIRNCKHTPSKTSFSSEPDEIARENHLTYMYTLQESLKSIYQRFQGVGNSRDDVLSACQDLRYHCMLQD</sequence>
<dbReference type="Proteomes" id="UP000094336">
    <property type="component" value="Unassembled WGS sequence"/>
</dbReference>
<organism evidence="4 5">
    <name type="scientific">Babjeviella inositovora NRRL Y-12698</name>
    <dbReference type="NCBI Taxonomy" id="984486"/>
    <lineage>
        <taxon>Eukaryota</taxon>
        <taxon>Fungi</taxon>
        <taxon>Dikarya</taxon>
        <taxon>Ascomycota</taxon>
        <taxon>Saccharomycotina</taxon>
        <taxon>Pichiomycetes</taxon>
        <taxon>Serinales incertae sedis</taxon>
        <taxon>Babjeviella</taxon>
    </lineage>
</organism>
<evidence type="ECO:0000256" key="1">
    <source>
        <dbReference type="PROSITE-ProRule" id="PRU00175"/>
    </source>
</evidence>
<dbReference type="AlphaFoldDB" id="A0A1E3QYT4"/>
<dbReference type="RefSeq" id="XP_018988103.1">
    <property type="nucleotide sequence ID" value="XM_019127570.1"/>
</dbReference>
<evidence type="ECO:0000256" key="2">
    <source>
        <dbReference type="SAM" id="MobiDB-lite"/>
    </source>
</evidence>
<dbReference type="OrthoDB" id="299997at2759"/>
<name>A0A1E3QYT4_9ASCO</name>
<gene>
    <name evidence="4" type="ORF">BABINDRAFT_159285</name>
</gene>
<dbReference type="STRING" id="984486.A0A1E3QYT4"/>
<evidence type="ECO:0000313" key="5">
    <source>
        <dbReference type="Proteomes" id="UP000094336"/>
    </source>
</evidence>
<reference evidence="5" key="1">
    <citation type="submission" date="2016-05" db="EMBL/GenBank/DDBJ databases">
        <title>Comparative genomics of biotechnologically important yeasts.</title>
        <authorList>
            <consortium name="DOE Joint Genome Institute"/>
            <person name="Riley R."/>
            <person name="Haridas S."/>
            <person name="Wolfe K.H."/>
            <person name="Lopes M.R."/>
            <person name="Hittinger C.T."/>
            <person name="Goker M."/>
            <person name="Salamov A."/>
            <person name="Wisecaver J."/>
            <person name="Long T.M."/>
            <person name="Aerts A.L."/>
            <person name="Barry K."/>
            <person name="Choi C."/>
            <person name="Clum A."/>
            <person name="Coughlan A.Y."/>
            <person name="Deshpande S."/>
            <person name="Douglass A.P."/>
            <person name="Hanson S.J."/>
            <person name="Klenk H.-P."/>
            <person name="Labutti K."/>
            <person name="Lapidus A."/>
            <person name="Lindquist E."/>
            <person name="Lipzen A."/>
            <person name="Meier-Kolthoff J.P."/>
            <person name="Ohm R.A."/>
            <person name="Otillar R.P."/>
            <person name="Pangilinan J."/>
            <person name="Peng Y."/>
            <person name="Rokas A."/>
            <person name="Rosa C.A."/>
            <person name="Scheuner C."/>
            <person name="Sibirny A.A."/>
            <person name="Slot J.C."/>
            <person name="Stielow J.B."/>
            <person name="Sun H."/>
            <person name="Kurtzman C.P."/>
            <person name="Blackwell M."/>
            <person name="Grigoriev I.V."/>
            <person name="Jeffries T.W."/>
        </authorList>
    </citation>
    <scope>NUCLEOTIDE SEQUENCE [LARGE SCALE GENOMIC DNA]</scope>
    <source>
        <strain evidence="5">NRRL Y-12698</strain>
    </source>
</reference>
<feature type="domain" description="RING-type" evidence="3">
    <location>
        <begin position="140"/>
        <end position="189"/>
    </location>
</feature>
<feature type="compositionally biased region" description="Polar residues" evidence="2">
    <location>
        <begin position="91"/>
        <end position="106"/>
    </location>
</feature>
<feature type="compositionally biased region" description="Polar residues" evidence="2">
    <location>
        <begin position="219"/>
        <end position="230"/>
    </location>
</feature>
<evidence type="ECO:0000259" key="3">
    <source>
        <dbReference type="PROSITE" id="PS50089"/>
    </source>
</evidence>
<keyword evidence="1" id="KW-0479">Metal-binding</keyword>
<proteinExistence type="predicted"/>
<keyword evidence="5" id="KW-1185">Reference proteome</keyword>
<feature type="compositionally biased region" description="Polar residues" evidence="2">
    <location>
        <begin position="7"/>
        <end position="18"/>
    </location>
</feature>
<keyword evidence="1" id="KW-0862">Zinc</keyword>